<evidence type="ECO:0000256" key="1">
    <source>
        <dbReference type="SAM" id="MobiDB-lite"/>
    </source>
</evidence>
<dbReference type="KEGG" id="slr:L21SP2_2963"/>
<dbReference type="AlphaFoldDB" id="V5WL71"/>
<dbReference type="STRING" id="1307761.L21SP2_2963"/>
<dbReference type="Proteomes" id="UP000018680">
    <property type="component" value="Chromosome"/>
</dbReference>
<name>V5WL71_9SPIO</name>
<gene>
    <name evidence="2" type="ORF">L21SP2_2963</name>
</gene>
<reference evidence="2 3" key="1">
    <citation type="journal article" date="2015" name="Stand. Genomic Sci.">
        <title>Complete genome sequence and description of Salinispira pacifica gen. nov., sp. nov., a novel spirochaete isolated form a hypersaline microbial mat.</title>
        <authorList>
            <person name="Ben Hania W."/>
            <person name="Joseph M."/>
            <person name="Schumann P."/>
            <person name="Bunk B."/>
            <person name="Fiebig A."/>
            <person name="Sproer C."/>
            <person name="Klenk H.P."/>
            <person name="Fardeau M.L."/>
            <person name="Spring S."/>
        </authorList>
    </citation>
    <scope>NUCLEOTIDE SEQUENCE [LARGE SCALE GENOMIC DNA]</scope>
    <source>
        <strain evidence="2 3">L21-RPul-D2</strain>
    </source>
</reference>
<sequence length="62" mass="6556">MDAGPQVKLITLADEVGAIEDALKQLPEKITWSISRVGGGLHVSTESSPENGQSHGDSGRRE</sequence>
<dbReference type="InterPro" id="IPR036554">
    <property type="entry name" value="GHMP_kinase_C_sf"/>
</dbReference>
<protein>
    <submittedName>
        <fullName evidence="2">Uncharacterized protein</fullName>
    </submittedName>
</protein>
<organism evidence="2 3">
    <name type="scientific">Salinispira pacifica</name>
    <dbReference type="NCBI Taxonomy" id="1307761"/>
    <lineage>
        <taxon>Bacteria</taxon>
        <taxon>Pseudomonadati</taxon>
        <taxon>Spirochaetota</taxon>
        <taxon>Spirochaetia</taxon>
        <taxon>Spirochaetales</taxon>
        <taxon>Spirochaetaceae</taxon>
        <taxon>Salinispira</taxon>
    </lineage>
</organism>
<feature type="compositionally biased region" description="Polar residues" evidence="1">
    <location>
        <begin position="44"/>
        <end position="56"/>
    </location>
</feature>
<dbReference type="Gene3D" id="3.30.70.890">
    <property type="entry name" value="GHMP kinase, C-terminal domain"/>
    <property type="match status" value="1"/>
</dbReference>
<evidence type="ECO:0000313" key="3">
    <source>
        <dbReference type="Proteomes" id="UP000018680"/>
    </source>
</evidence>
<evidence type="ECO:0000313" key="2">
    <source>
        <dbReference type="EMBL" id="AHC16309.1"/>
    </source>
</evidence>
<dbReference type="HOGENOM" id="CLU_2901662_0_0_12"/>
<dbReference type="EMBL" id="CP006939">
    <property type="protein sequence ID" value="AHC16309.1"/>
    <property type="molecule type" value="Genomic_DNA"/>
</dbReference>
<keyword evidence="3" id="KW-1185">Reference proteome</keyword>
<proteinExistence type="predicted"/>
<feature type="region of interest" description="Disordered" evidence="1">
    <location>
        <begin position="39"/>
        <end position="62"/>
    </location>
</feature>
<accession>V5WL71</accession>